<dbReference type="Proteomes" id="UP000649573">
    <property type="component" value="Unassembled WGS sequence"/>
</dbReference>
<reference evidence="2" key="1">
    <citation type="journal article" date="2019" name="Int. J. Syst. Evol. Microbiol.">
        <title>The Global Catalogue of Microorganisms (GCM) 10K type strain sequencing project: providing services to taxonomists for standard genome sequencing and annotation.</title>
        <authorList>
            <consortium name="The Broad Institute Genomics Platform"/>
            <consortium name="The Broad Institute Genome Sequencing Center for Infectious Disease"/>
            <person name="Wu L."/>
            <person name="Ma J."/>
        </authorList>
    </citation>
    <scope>NUCLEOTIDE SEQUENCE [LARGE SCALE GENOMIC DNA]</scope>
    <source>
        <strain evidence="2">JCM 3296</strain>
    </source>
</reference>
<dbReference type="EMBL" id="BMRE01000045">
    <property type="protein sequence ID" value="GGU69062.1"/>
    <property type="molecule type" value="Genomic_DNA"/>
</dbReference>
<comment type="caution">
    <text evidence="1">The sequence shown here is derived from an EMBL/GenBank/DDBJ whole genome shotgun (WGS) entry which is preliminary data.</text>
</comment>
<proteinExistence type="predicted"/>
<evidence type="ECO:0000313" key="2">
    <source>
        <dbReference type="Proteomes" id="UP000649573"/>
    </source>
</evidence>
<evidence type="ECO:0000313" key="1">
    <source>
        <dbReference type="EMBL" id="GGU69062.1"/>
    </source>
</evidence>
<accession>A0ABQ2V6X5</accession>
<protein>
    <submittedName>
        <fullName evidence="1">Uncharacterized protein</fullName>
    </submittedName>
</protein>
<name>A0ABQ2V6X5_9PSEU</name>
<organism evidence="1 2">
    <name type="scientific">Lentzea flava</name>
    <dbReference type="NCBI Taxonomy" id="103732"/>
    <lineage>
        <taxon>Bacteria</taxon>
        <taxon>Bacillati</taxon>
        <taxon>Actinomycetota</taxon>
        <taxon>Actinomycetes</taxon>
        <taxon>Pseudonocardiales</taxon>
        <taxon>Pseudonocardiaceae</taxon>
        <taxon>Lentzea</taxon>
    </lineage>
</organism>
<keyword evidence="2" id="KW-1185">Reference proteome</keyword>
<gene>
    <name evidence="1" type="ORF">GCM10010178_71040</name>
</gene>
<sequence>MTGLDEYQMCSSGAPEPRVRMELIGQLPGGGSYERSQYSKDSVHPGEIDGDVKVGDEVVCLAKQRTIGALQTNSIQTELFQCRKA</sequence>